<evidence type="ECO:0000313" key="3">
    <source>
        <dbReference type="Proteomes" id="UP000318741"/>
    </source>
</evidence>
<evidence type="ECO:0000256" key="1">
    <source>
        <dbReference type="SAM" id="MobiDB-lite"/>
    </source>
</evidence>
<dbReference type="Pfam" id="PF08892">
    <property type="entry name" value="YqcI_YcgG"/>
    <property type="match status" value="1"/>
</dbReference>
<dbReference type="Proteomes" id="UP000318741">
    <property type="component" value="Chromosome"/>
</dbReference>
<proteinExistence type="predicted"/>
<organism evidence="2 3">
    <name type="scientific">Alienimonas californiensis</name>
    <dbReference type="NCBI Taxonomy" id="2527989"/>
    <lineage>
        <taxon>Bacteria</taxon>
        <taxon>Pseudomonadati</taxon>
        <taxon>Planctomycetota</taxon>
        <taxon>Planctomycetia</taxon>
        <taxon>Planctomycetales</taxon>
        <taxon>Planctomycetaceae</taxon>
        <taxon>Alienimonas</taxon>
    </lineage>
</organism>
<dbReference type="InterPro" id="IPR014988">
    <property type="entry name" value="Uncharacterised_YqcI/YcgG"/>
</dbReference>
<dbReference type="AlphaFoldDB" id="A0A517PAG7"/>
<keyword evidence="3" id="KW-1185">Reference proteome</keyword>
<protein>
    <submittedName>
        <fullName evidence="2">YqcI/YcgG family protein</fullName>
    </submittedName>
</protein>
<dbReference type="PANTHER" id="PTHR40045:SF1">
    <property type="entry name" value="YQCI_YCGG FAMILY PROTEIN"/>
    <property type="match status" value="1"/>
</dbReference>
<dbReference type="KEGG" id="acaf:CA12_24640"/>
<evidence type="ECO:0000313" key="2">
    <source>
        <dbReference type="EMBL" id="QDT16363.1"/>
    </source>
</evidence>
<dbReference type="PANTHER" id="PTHR40045">
    <property type="entry name" value="YCGG FAMILY PROTEIN"/>
    <property type="match status" value="1"/>
</dbReference>
<dbReference type="EMBL" id="CP036265">
    <property type="protein sequence ID" value="QDT16363.1"/>
    <property type="molecule type" value="Genomic_DNA"/>
</dbReference>
<dbReference type="NCBIfam" id="NF041366">
    <property type="entry name" value="GntA_guanitoxin"/>
    <property type="match status" value="1"/>
</dbReference>
<feature type="compositionally biased region" description="Basic and acidic residues" evidence="1">
    <location>
        <begin position="1"/>
        <end position="10"/>
    </location>
</feature>
<reference evidence="2 3" key="1">
    <citation type="submission" date="2019-02" db="EMBL/GenBank/DDBJ databases">
        <title>Deep-cultivation of Planctomycetes and their phenomic and genomic characterization uncovers novel biology.</title>
        <authorList>
            <person name="Wiegand S."/>
            <person name="Jogler M."/>
            <person name="Boedeker C."/>
            <person name="Pinto D."/>
            <person name="Vollmers J."/>
            <person name="Rivas-Marin E."/>
            <person name="Kohn T."/>
            <person name="Peeters S.H."/>
            <person name="Heuer A."/>
            <person name="Rast P."/>
            <person name="Oberbeckmann S."/>
            <person name="Bunk B."/>
            <person name="Jeske O."/>
            <person name="Meyerdierks A."/>
            <person name="Storesund J.E."/>
            <person name="Kallscheuer N."/>
            <person name="Luecker S."/>
            <person name="Lage O.M."/>
            <person name="Pohl T."/>
            <person name="Merkel B.J."/>
            <person name="Hornburger P."/>
            <person name="Mueller R.-W."/>
            <person name="Bruemmer F."/>
            <person name="Labrenz M."/>
            <person name="Spormann A.M."/>
            <person name="Op den Camp H."/>
            <person name="Overmann J."/>
            <person name="Amann R."/>
            <person name="Jetten M.S.M."/>
            <person name="Mascher T."/>
            <person name="Medema M.H."/>
            <person name="Devos D.P."/>
            <person name="Kaster A.-K."/>
            <person name="Ovreas L."/>
            <person name="Rohde M."/>
            <person name="Galperin M.Y."/>
            <person name="Jogler C."/>
        </authorList>
    </citation>
    <scope>NUCLEOTIDE SEQUENCE [LARGE SCALE GENOMIC DNA]</scope>
    <source>
        <strain evidence="2 3">CA12</strain>
    </source>
</reference>
<name>A0A517PAG7_9PLAN</name>
<accession>A0A517PAG7</accession>
<feature type="region of interest" description="Disordered" evidence="1">
    <location>
        <begin position="1"/>
        <end position="20"/>
    </location>
</feature>
<sequence>MLADLRRSPDRSLSCPFSRGGVLPPDPPGFFCAPDGAGGVVVPREREDRRAEAERAHDWLLERVEPDRHPCLAARSAFNTDSYRFGLYPALASADATAGLAADLERFAQGVGEEDGTAAADASDFATFVAIFDAPLPTVADEAAEQTFERRLWAQLQALHDADAHGWDPATSPDPTDKDFSFSFAGRSFYIIGMHPDASRPARRFPRPALVFNLHAQFERLRENGSYNKMRDLIRERDTEQTGGMNPMLADFGKRSEAVQYSGRAVDGPWQCPFHPAHADGETAQ</sequence>
<dbReference type="RefSeq" id="WP_145359196.1">
    <property type="nucleotide sequence ID" value="NZ_CP036265.1"/>
</dbReference>
<gene>
    <name evidence="2" type="ORF">CA12_24640</name>
</gene>
<dbReference type="OrthoDB" id="283514at2"/>